<dbReference type="RefSeq" id="WP_204011750.1">
    <property type="nucleotide sequence ID" value="NZ_BOOZ01000034.1"/>
</dbReference>
<evidence type="ECO:0000313" key="3">
    <source>
        <dbReference type="EMBL" id="GIJ11545.1"/>
    </source>
</evidence>
<dbReference type="Pfam" id="PF01842">
    <property type="entry name" value="ACT"/>
    <property type="match status" value="1"/>
</dbReference>
<evidence type="ECO:0008006" key="5">
    <source>
        <dbReference type="Google" id="ProtNLM"/>
    </source>
</evidence>
<feature type="domain" description="N-acetyltransferase" evidence="1">
    <location>
        <begin position="189"/>
        <end position="339"/>
    </location>
</feature>
<dbReference type="Pfam" id="PF00583">
    <property type="entry name" value="Acetyltransf_1"/>
    <property type="match status" value="1"/>
</dbReference>
<dbReference type="Gene3D" id="3.30.70.260">
    <property type="match status" value="1"/>
</dbReference>
<keyword evidence="4" id="KW-1185">Reference proteome</keyword>
<dbReference type="EMBL" id="BOOZ01000034">
    <property type="protein sequence ID" value="GIJ11545.1"/>
    <property type="molecule type" value="Genomic_DNA"/>
</dbReference>
<dbReference type="InterPro" id="IPR045865">
    <property type="entry name" value="ACT-like_dom_sf"/>
</dbReference>
<dbReference type="InterPro" id="IPR016181">
    <property type="entry name" value="Acyl_CoA_acyltransferase"/>
</dbReference>
<dbReference type="SUPFAM" id="SSF55021">
    <property type="entry name" value="ACT-like"/>
    <property type="match status" value="1"/>
</dbReference>
<feature type="domain" description="ACT" evidence="2">
    <location>
        <begin position="5"/>
        <end position="79"/>
    </location>
</feature>
<comment type="caution">
    <text evidence="3">The sequence shown here is derived from an EMBL/GenBank/DDBJ whole genome shotgun (WGS) entry which is preliminary data.</text>
</comment>
<dbReference type="Gene3D" id="3.40.630.30">
    <property type="match status" value="1"/>
</dbReference>
<gene>
    <name evidence="3" type="ORF">Van01_47590</name>
</gene>
<evidence type="ECO:0000259" key="2">
    <source>
        <dbReference type="PROSITE" id="PS51671"/>
    </source>
</evidence>
<reference evidence="3 4" key="1">
    <citation type="submission" date="2021-01" db="EMBL/GenBank/DDBJ databases">
        <title>Whole genome shotgun sequence of Verrucosispora andamanensis NBRC 109075.</title>
        <authorList>
            <person name="Komaki H."/>
            <person name="Tamura T."/>
        </authorList>
    </citation>
    <scope>NUCLEOTIDE SEQUENCE [LARGE SCALE GENOMIC DNA]</scope>
    <source>
        <strain evidence="3 4">NBRC 109075</strain>
    </source>
</reference>
<dbReference type="PROSITE" id="PS51671">
    <property type="entry name" value="ACT"/>
    <property type="match status" value="1"/>
</dbReference>
<organism evidence="3 4">
    <name type="scientific">Micromonospora andamanensis</name>
    <dbReference type="NCBI Taxonomy" id="1287068"/>
    <lineage>
        <taxon>Bacteria</taxon>
        <taxon>Bacillati</taxon>
        <taxon>Actinomycetota</taxon>
        <taxon>Actinomycetes</taxon>
        <taxon>Micromonosporales</taxon>
        <taxon>Micromonosporaceae</taxon>
        <taxon>Micromonospora</taxon>
    </lineage>
</organism>
<dbReference type="CDD" id="cd04301">
    <property type="entry name" value="NAT_SF"/>
    <property type="match status" value="1"/>
</dbReference>
<accession>A0ABQ4I0U5</accession>
<dbReference type="SUPFAM" id="SSF55729">
    <property type="entry name" value="Acyl-CoA N-acyltransferases (Nat)"/>
    <property type="match status" value="1"/>
</dbReference>
<protein>
    <recommendedName>
        <fullName evidence="5">GNAT family N-acetyltransferase</fullName>
    </recommendedName>
</protein>
<dbReference type="InterPro" id="IPR002912">
    <property type="entry name" value="ACT_dom"/>
</dbReference>
<evidence type="ECO:0000259" key="1">
    <source>
        <dbReference type="PROSITE" id="PS51186"/>
    </source>
</evidence>
<evidence type="ECO:0000313" key="4">
    <source>
        <dbReference type="Proteomes" id="UP000647017"/>
    </source>
</evidence>
<dbReference type="InterPro" id="IPR000182">
    <property type="entry name" value="GNAT_dom"/>
</dbReference>
<name>A0ABQ4I0U5_9ACTN</name>
<dbReference type="PROSITE" id="PS51186">
    <property type="entry name" value="GNAT"/>
    <property type="match status" value="1"/>
</dbReference>
<sequence length="352" mass="37343">MTLWRIRATVDDRPGYLSVLTASLALRGVNILTVQVHTTERGAVDDFLVDAPDTLDEAGLLAAVERGRGRDCWVARSEARGLADQPTRVLGLATRLVHDPDATGEVLRALLGADEVTWRAAAAPARPGIDGTTMLLVDPNGGSYALRRVAPSFTPAEYARAQALLELGATAARRSAEQVTVVLPDGAELTVRPAVADDLTAVVELHEACSVRSRQRRYLGAGLPSPARLRRLLEPARGLTLVAATTGSGGAAESVVAMANLLAEGDEAELALLVRDDWQRRGLGSTLLRRLTRQAESAGYAAMVAHVQGDNTPMLRTLRRLSRPTTVERDGPLLTLTVPLAAEAPARAKSAG</sequence>
<proteinExistence type="predicted"/>
<dbReference type="Proteomes" id="UP000647017">
    <property type="component" value="Unassembled WGS sequence"/>
</dbReference>
<dbReference type="CDD" id="cd02116">
    <property type="entry name" value="ACT"/>
    <property type="match status" value="1"/>
</dbReference>